<keyword evidence="4" id="KW-0862">Zinc</keyword>
<evidence type="ECO:0000313" key="8">
    <source>
        <dbReference type="EMBL" id="AOV18708.1"/>
    </source>
</evidence>
<geneLocation type="plasmid" evidence="9">
    <name>papv6</name>
</geneLocation>
<keyword evidence="3" id="KW-0378">Hydrolase</keyword>
<keyword evidence="5" id="KW-0482">Metalloprotease</keyword>
<evidence type="ECO:0000256" key="5">
    <source>
        <dbReference type="ARBA" id="ARBA00023049"/>
    </source>
</evidence>
<dbReference type="Proteomes" id="UP000095342">
    <property type="component" value="Plasmid pAPV6"/>
</dbReference>
<dbReference type="Pfam" id="PF14464">
    <property type="entry name" value="Prok-JAB"/>
    <property type="match status" value="1"/>
</dbReference>
<keyword evidence="1" id="KW-0645">Protease</keyword>
<gene>
    <name evidence="8" type="ORF">BJI67_15800</name>
</gene>
<dbReference type="InterPro" id="IPR028090">
    <property type="entry name" value="JAB_dom_prok"/>
</dbReference>
<dbReference type="KEGG" id="aaeo:BJI67_15800"/>
<dbReference type="EMBL" id="CP017449">
    <property type="protein sequence ID" value="AOV18708.1"/>
    <property type="molecule type" value="Genomic_DNA"/>
</dbReference>
<evidence type="ECO:0000256" key="2">
    <source>
        <dbReference type="ARBA" id="ARBA00022723"/>
    </source>
</evidence>
<evidence type="ECO:0000256" key="4">
    <source>
        <dbReference type="ARBA" id="ARBA00022833"/>
    </source>
</evidence>
<dbReference type="RefSeq" id="WP_070074231.1">
    <property type="nucleotide sequence ID" value="NZ_CP017449.1"/>
</dbReference>
<organism evidence="8 9">
    <name type="scientific">Acidihalobacter aeolianus</name>
    <dbReference type="NCBI Taxonomy" id="2792603"/>
    <lineage>
        <taxon>Bacteria</taxon>
        <taxon>Pseudomonadati</taxon>
        <taxon>Pseudomonadota</taxon>
        <taxon>Gammaproteobacteria</taxon>
        <taxon>Chromatiales</taxon>
        <taxon>Ectothiorhodospiraceae</taxon>
        <taxon>Acidihalobacter</taxon>
    </lineage>
</organism>
<evidence type="ECO:0000256" key="3">
    <source>
        <dbReference type="ARBA" id="ARBA00022801"/>
    </source>
</evidence>
<evidence type="ECO:0000259" key="7">
    <source>
        <dbReference type="Pfam" id="PF14464"/>
    </source>
</evidence>
<feature type="domain" description="JAB" evidence="7">
    <location>
        <begin position="83"/>
        <end position="174"/>
    </location>
</feature>
<keyword evidence="9" id="KW-1185">Reference proteome</keyword>
<accession>A0A1D8KCM5</accession>
<dbReference type="InterPro" id="IPR018560">
    <property type="entry name" value="DUF2016"/>
</dbReference>
<evidence type="ECO:0000313" key="9">
    <source>
        <dbReference type="Proteomes" id="UP000095342"/>
    </source>
</evidence>
<dbReference type="Pfam" id="PF09436">
    <property type="entry name" value="DUF2016"/>
    <property type="match status" value="1"/>
</dbReference>
<dbReference type="InterPro" id="IPR022499">
    <property type="entry name" value="PRTRC_protein-A"/>
</dbReference>
<evidence type="ECO:0008006" key="10">
    <source>
        <dbReference type="Google" id="ProtNLM"/>
    </source>
</evidence>
<reference evidence="8 9" key="1">
    <citation type="submission" date="2016-09" db="EMBL/GenBank/DDBJ databases">
        <title>Acidihalobacter prosperus V6 (DSM14174).</title>
        <authorList>
            <person name="Khaleque H.N."/>
            <person name="Ramsay J.P."/>
            <person name="Murphy R.J.T."/>
            <person name="Kaksonen A.H."/>
            <person name="Boxall N.J."/>
            <person name="Watkin E.L.J."/>
        </authorList>
    </citation>
    <scope>NUCLEOTIDE SEQUENCE [LARGE SCALE GENOMIC DNA]</scope>
    <source>
        <strain evidence="8 9">V6</strain>
        <plasmid evidence="9">papv6</plasmid>
    </source>
</reference>
<name>A0A1D8KCM5_9GAMM</name>
<dbReference type="AlphaFoldDB" id="A0A1D8KCM5"/>
<keyword evidence="8" id="KW-0614">Plasmid</keyword>
<evidence type="ECO:0000259" key="6">
    <source>
        <dbReference type="Pfam" id="PF09436"/>
    </source>
</evidence>
<feature type="domain" description="DUF2016" evidence="6">
    <location>
        <begin position="8"/>
        <end position="77"/>
    </location>
</feature>
<evidence type="ECO:0000256" key="1">
    <source>
        <dbReference type="ARBA" id="ARBA00022670"/>
    </source>
</evidence>
<dbReference type="NCBIfam" id="TIGR03735">
    <property type="entry name" value="PRTRC_A"/>
    <property type="match status" value="1"/>
</dbReference>
<proteinExistence type="predicted"/>
<dbReference type="GO" id="GO:0046872">
    <property type="term" value="F:metal ion binding"/>
    <property type="evidence" value="ECO:0007669"/>
    <property type="project" value="UniProtKB-KW"/>
</dbReference>
<keyword evidence="2" id="KW-0479">Metal-binding</keyword>
<sequence>MFDSLYTDPRDHAALGITPMLMAPRFGELPPVGLGLYRYVAAQDGVYQEARSNALDVCLRVQKGRFPYGSRRARFTMPFGPVPQKLLNECIALARAVLPNEWGGLIVVENGQYRLVAPPPTLANPHRLDYSVVGIDPENIAVDIHSHGAGRAGFSPTDDADDRGFYLAAVLGRLDRPSPEIAMRLCVHGRHLPIDWTPWSRA</sequence>
<dbReference type="GO" id="GO:0008237">
    <property type="term" value="F:metallopeptidase activity"/>
    <property type="evidence" value="ECO:0007669"/>
    <property type="project" value="UniProtKB-KW"/>
</dbReference>
<protein>
    <recommendedName>
        <fullName evidence="10">PRTRC system protein A</fullName>
    </recommendedName>
</protein>
<dbReference type="GO" id="GO:0006508">
    <property type="term" value="P:proteolysis"/>
    <property type="evidence" value="ECO:0007669"/>
    <property type="project" value="UniProtKB-KW"/>
</dbReference>